<dbReference type="NCBIfam" id="NF045889">
    <property type="entry name" value="ICE_Mbov_0396_TM"/>
    <property type="match status" value="1"/>
</dbReference>
<feature type="transmembrane region" description="Helical" evidence="2">
    <location>
        <begin position="358"/>
        <end position="377"/>
    </location>
</feature>
<proteinExistence type="predicted"/>
<feature type="compositionally biased region" description="Polar residues" evidence="1">
    <location>
        <begin position="439"/>
        <end position="452"/>
    </location>
</feature>
<feature type="region of interest" description="Disordered" evidence="1">
    <location>
        <begin position="576"/>
        <end position="609"/>
    </location>
</feature>
<evidence type="ECO:0000313" key="3">
    <source>
        <dbReference type="EMBL" id="MBO8427936.1"/>
    </source>
</evidence>
<feature type="transmembrane region" description="Helical" evidence="2">
    <location>
        <begin position="102"/>
        <end position="127"/>
    </location>
</feature>
<dbReference type="NCBIfam" id="NF045848">
    <property type="entry name" value="MMCAP2_0566_fam"/>
    <property type="match status" value="1"/>
</dbReference>
<evidence type="ECO:0000256" key="1">
    <source>
        <dbReference type="SAM" id="MobiDB-lite"/>
    </source>
</evidence>
<feature type="region of interest" description="Disordered" evidence="1">
    <location>
        <begin position="439"/>
        <end position="502"/>
    </location>
</feature>
<feature type="transmembrane region" description="Helical" evidence="2">
    <location>
        <begin position="287"/>
        <end position="306"/>
    </location>
</feature>
<feature type="transmembrane region" description="Helical" evidence="2">
    <location>
        <begin position="148"/>
        <end position="173"/>
    </location>
</feature>
<gene>
    <name evidence="3" type="ORF">IAC58_05295</name>
</gene>
<accession>A0A9D9DK64</accession>
<name>A0A9D9DK64_9BACL</name>
<evidence type="ECO:0000256" key="2">
    <source>
        <dbReference type="SAM" id="Phobius"/>
    </source>
</evidence>
<reference evidence="3" key="2">
    <citation type="journal article" date="2021" name="PeerJ">
        <title>Extensive microbial diversity within the chicken gut microbiome revealed by metagenomics and culture.</title>
        <authorList>
            <person name="Gilroy R."/>
            <person name="Ravi A."/>
            <person name="Getino M."/>
            <person name="Pursley I."/>
            <person name="Horton D.L."/>
            <person name="Alikhan N.F."/>
            <person name="Baker D."/>
            <person name="Gharbi K."/>
            <person name="Hall N."/>
            <person name="Watson M."/>
            <person name="Adriaenssens E.M."/>
            <person name="Foster-Nyarko E."/>
            <person name="Jarju S."/>
            <person name="Secka A."/>
            <person name="Antonio M."/>
            <person name="Oren A."/>
            <person name="Chaudhuri R.R."/>
            <person name="La Ragione R."/>
            <person name="Hildebrand F."/>
            <person name="Pallen M.J."/>
        </authorList>
    </citation>
    <scope>NUCLEOTIDE SEQUENCE</scope>
    <source>
        <strain evidence="3">11159</strain>
    </source>
</reference>
<keyword evidence="2" id="KW-0812">Transmembrane</keyword>
<sequence length="727" mass="78305">MNHLINVLSSADSGGMFDRGFMDIFGSIYDLFVELIYNVITFILQIVYSIESCFYYLAGLSSLKPGLESGDGISQLFPTYNIKTNQFDFGIFADAGGKLATAMGFMLIVGIGMVIALFVFALVKGLFNQEGKTSGMISMAIGNSLKAIVYMALAPLVILIVISTISFMLSLILGGLSNALTGGGSTSIAYNIFEACIMNGKADTAYLQLKDAISDNQIIISLDENYRFALAQTDAFGIDFVSIRNLVKGTNLDFQLNGDFNYGIGFIGGVFTLVCLALLVIRIAERLFNLLIDYILSIPAIATMPYDGGQRYGSWCQLFMGSLLNFSGSVLAMLVYLYVISFIAPIIDNIESTNPNQLGIGLFKAVLLLVIIIGGAFTCVKAGNIVSQLIGSTAAQAESNSLHESMHLASMGARATGAVALGVGGAFLAGVKARGGFNKMQQGSAKSKNSSPLGRGKDSSGGRSSSNNDSKGGEEGLVGGGNENGNSSLFDAPNSSSPVSKGRSIANGFASAANSMGQAASRTRGIVGKAGAATVAGIIGGATILGGALGRKAMSSYKNTKFSKNNVANKNLKHNLKDRLHSNKKLNSKSARDMIRGVKKDTSLSKADKKARLNEIKTIRKDSNRDAKLQYKKDFMNNLKHTFNHDSSKDKLKENKWNERREHDRSYQESKLNLKNDSSLSKKERNLKIKEARSTKNLLNKESSNLYKRDLKAYKAHRFEHNNPIKK</sequence>
<protein>
    <submittedName>
        <fullName evidence="3">Uncharacterized protein</fullName>
    </submittedName>
</protein>
<feature type="compositionally biased region" description="Basic and acidic residues" evidence="1">
    <location>
        <begin position="590"/>
        <end position="609"/>
    </location>
</feature>
<dbReference type="EMBL" id="JADIMY010000108">
    <property type="protein sequence ID" value="MBO8427936.1"/>
    <property type="molecule type" value="Genomic_DNA"/>
</dbReference>
<feature type="transmembrane region" description="Helical" evidence="2">
    <location>
        <begin position="260"/>
        <end position="280"/>
    </location>
</feature>
<feature type="region of interest" description="Disordered" evidence="1">
    <location>
        <begin position="640"/>
        <end position="702"/>
    </location>
</feature>
<organism evidence="3 4">
    <name type="scientific">Candidatus Onthovivens merdipullorum</name>
    <dbReference type="NCBI Taxonomy" id="2840889"/>
    <lineage>
        <taxon>Bacteria</taxon>
        <taxon>Bacillati</taxon>
        <taxon>Bacillota</taxon>
        <taxon>Bacilli</taxon>
        <taxon>Bacillales</taxon>
        <taxon>Candidatus Onthovivens</taxon>
    </lineage>
</organism>
<feature type="compositionally biased region" description="Low complexity" evidence="1">
    <location>
        <begin position="461"/>
        <end position="470"/>
    </location>
</feature>
<feature type="transmembrane region" description="Helical" evidence="2">
    <location>
        <begin position="35"/>
        <end position="58"/>
    </location>
</feature>
<keyword evidence="2" id="KW-0472">Membrane</keyword>
<feature type="compositionally biased region" description="Basic and acidic residues" evidence="1">
    <location>
        <begin position="643"/>
        <end position="694"/>
    </location>
</feature>
<feature type="transmembrane region" description="Helical" evidence="2">
    <location>
        <begin position="326"/>
        <end position="346"/>
    </location>
</feature>
<dbReference type="Proteomes" id="UP000823613">
    <property type="component" value="Unassembled WGS sequence"/>
</dbReference>
<dbReference type="AlphaFoldDB" id="A0A9D9DK64"/>
<keyword evidence="2" id="KW-1133">Transmembrane helix</keyword>
<feature type="compositionally biased region" description="Polar residues" evidence="1">
    <location>
        <begin position="487"/>
        <end position="499"/>
    </location>
</feature>
<evidence type="ECO:0000313" key="4">
    <source>
        <dbReference type="Proteomes" id="UP000823613"/>
    </source>
</evidence>
<comment type="caution">
    <text evidence="3">The sequence shown here is derived from an EMBL/GenBank/DDBJ whole genome shotgun (WGS) entry which is preliminary data.</text>
</comment>
<reference evidence="3" key="1">
    <citation type="submission" date="2020-10" db="EMBL/GenBank/DDBJ databases">
        <authorList>
            <person name="Gilroy R."/>
        </authorList>
    </citation>
    <scope>NUCLEOTIDE SEQUENCE</scope>
    <source>
        <strain evidence="3">11159</strain>
    </source>
</reference>